<dbReference type="Gene3D" id="3.40.1190.20">
    <property type="match status" value="1"/>
</dbReference>
<keyword evidence="3" id="KW-0808">Transferase</keyword>
<dbReference type="GO" id="GO:0008972">
    <property type="term" value="F:phosphomethylpyrimidine kinase activity"/>
    <property type="evidence" value="ECO:0007669"/>
    <property type="project" value="TreeGrafter"/>
</dbReference>
<evidence type="ECO:0000256" key="1">
    <source>
        <dbReference type="ARBA" id="ARBA00022977"/>
    </source>
</evidence>
<reference evidence="4" key="1">
    <citation type="submission" date="2017-04" db="EMBL/GenBank/DDBJ databases">
        <title>Function of individual gut microbiota members based on whole genome sequencing of pure cultures obtained from chicken caecum.</title>
        <authorList>
            <person name="Medvecky M."/>
            <person name="Cejkova D."/>
            <person name="Polansky O."/>
            <person name="Karasova D."/>
            <person name="Kubasova T."/>
            <person name="Cizek A."/>
            <person name="Rychlik I."/>
        </authorList>
    </citation>
    <scope>NUCLEOTIDE SEQUENCE [LARGE SCALE GENOMIC DNA]</scope>
    <source>
        <strain evidence="4">An149</strain>
    </source>
</reference>
<dbReference type="PANTHER" id="PTHR20858">
    <property type="entry name" value="PHOSPHOMETHYLPYRIMIDINE KINASE"/>
    <property type="match status" value="1"/>
</dbReference>
<accession>A0A1Y4QCW8</accession>
<dbReference type="AlphaFoldDB" id="A0A1Y4QCW8"/>
<evidence type="ECO:0000313" key="3">
    <source>
        <dbReference type="EMBL" id="OUQ04448.1"/>
    </source>
</evidence>
<comment type="caution">
    <text evidence="3">The sequence shown here is derived from an EMBL/GenBank/DDBJ whole genome shotgun (WGS) entry which is preliminary data.</text>
</comment>
<dbReference type="GO" id="GO:0005829">
    <property type="term" value="C:cytosol"/>
    <property type="evidence" value="ECO:0007669"/>
    <property type="project" value="TreeGrafter"/>
</dbReference>
<gene>
    <name evidence="3" type="ORF">B5E91_09865</name>
</gene>
<evidence type="ECO:0000313" key="4">
    <source>
        <dbReference type="Proteomes" id="UP000196258"/>
    </source>
</evidence>
<dbReference type="PANTHER" id="PTHR20858:SF17">
    <property type="entry name" value="HYDROXYMETHYLPYRIMIDINE_PHOSPHOMETHYLPYRIMIDINE KINASE THI20-RELATED"/>
    <property type="match status" value="1"/>
</dbReference>
<dbReference type="InterPro" id="IPR029056">
    <property type="entry name" value="Ribokinase-like"/>
</dbReference>
<dbReference type="SUPFAM" id="SSF53613">
    <property type="entry name" value="Ribokinase-like"/>
    <property type="match status" value="1"/>
</dbReference>
<keyword evidence="3" id="KW-0418">Kinase</keyword>
<feature type="domain" description="Pyridoxamine kinase/Phosphomethylpyrimidine kinase" evidence="2">
    <location>
        <begin position="25"/>
        <end position="256"/>
    </location>
</feature>
<dbReference type="GO" id="GO:0009228">
    <property type="term" value="P:thiamine biosynthetic process"/>
    <property type="evidence" value="ECO:0007669"/>
    <property type="project" value="UniProtKB-KW"/>
</dbReference>
<keyword evidence="1" id="KW-0784">Thiamine biosynthesis</keyword>
<proteinExistence type="predicted"/>
<dbReference type="InterPro" id="IPR013749">
    <property type="entry name" value="PM/HMP-P_kinase-1"/>
</dbReference>
<dbReference type="Proteomes" id="UP000196258">
    <property type="component" value="Unassembled WGS sequence"/>
</dbReference>
<sequence>MRQKRIALINDITGYSRCSIATQLPIISAMSIECVFIPTAILSINTHHSNYFFDDYTSKMNDYINTYKQINLEVDGIVTGFLGSSKQIEIVIDFIKTFKQKDTFVLIDPVMGDHGKLYKTYTPQMQAKMRELIPYATILTPNLTELYALLDIDYPSEIPSYDELEKMCKCLVDKGAKMIVVTGINVKNKLINFVYEEGKKYHIVEVEKIGDERSGTGDVISGVIAGKYLLEQDFYKSVEAAANFASKCIKYSQELGVDNHLGLCFEPFLKEL</sequence>
<dbReference type="NCBIfam" id="NF005491">
    <property type="entry name" value="PRK07105.1"/>
    <property type="match status" value="1"/>
</dbReference>
<protein>
    <submittedName>
        <fullName evidence="3">Phosphomethylpyrimidine kinase</fullName>
    </submittedName>
</protein>
<dbReference type="EMBL" id="NFLB01000011">
    <property type="protein sequence ID" value="OUQ04448.1"/>
    <property type="molecule type" value="Genomic_DNA"/>
</dbReference>
<dbReference type="GO" id="GO:0008902">
    <property type="term" value="F:hydroxymethylpyrimidine kinase activity"/>
    <property type="evidence" value="ECO:0007669"/>
    <property type="project" value="TreeGrafter"/>
</dbReference>
<organism evidence="3 4">
    <name type="scientific">Thomasclavelia spiroformis</name>
    <dbReference type="NCBI Taxonomy" id="29348"/>
    <lineage>
        <taxon>Bacteria</taxon>
        <taxon>Bacillati</taxon>
        <taxon>Bacillota</taxon>
        <taxon>Erysipelotrichia</taxon>
        <taxon>Erysipelotrichales</taxon>
        <taxon>Coprobacillaceae</taxon>
        <taxon>Thomasclavelia</taxon>
    </lineage>
</organism>
<dbReference type="Pfam" id="PF08543">
    <property type="entry name" value="Phos_pyr_kin"/>
    <property type="match status" value="1"/>
</dbReference>
<evidence type="ECO:0000259" key="2">
    <source>
        <dbReference type="Pfam" id="PF08543"/>
    </source>
</evidence>
<name>A0A1Y4QCW8_9FIRM</name>
<dbReference type="RefSeq" id="WP_087257237.1">
    <property type="nucleotide sequence ID" value="NZ_NFKY01000007.1"/>
</dbReference>